<evidence type="ECO:0000313" key="1">
    <source>
        <dbReference type="EMBL" id="OWR43644.1"/>
    </source>
</evidence>
<keyword evidence="2" id="KW-1185">Reference proteome</keyword>
<comment type="caution">
    <text evidence="1">The sequence shown here is derived from an EMBL/GenBank/DDBJ whole genome shotgun (WGS) entry which is preliminary data.</text>
</comment>
<organism evidence="1 2">
    <name type="scientific">Danaus plexippus plexippus</name>
    <dbReference type="NCBI Taxonomy" id="278856"/>
    <lineage>
        <taxon>Eukaryota</taxon>
        <taxon>Metazoa</taxon>
        <taxon>Ecdysozoa</taxon>
        <taxon>Arthropoda</taxon>
        <taxon>Hexapoda</taxon>
        <taxon>Insecta</taxon>
        <taxon>Pterygota</taxon>
        <taxon>Neoptera</taxon>
        <taxon>Endopterygota</taxon>
        <taxon>Lepidoptera</taxon>
        <taxon>Glossata</taxon>
        <taxon>Ditrysia</taxon>
        <taxon>Papilionoidea</taxon>
        <taxon>Nymphalidae</taxon>
        <taxon>Danainae</taxon>
        <taxon>Danaini</taxon>
        <taxon>Danaina</taxon>
        <taxon>Danaus</taxon>
        <taxon>Danaus</taxon>
    </lineage>
</organism>
<accession>A0A212EQA1</accession>
<name>A0A212EQA1_DANPL</name>
<dbReference type="AlphaFoldDB" id="A0A212EQA1"/>
<dbReference type="Proteomes" id="UP000007151">
    <property type="component" value="Unassembled WGS sequence"/>
</dbReference>
<evidence type="ECO:0000313" key="2">
    <source>
        <dbReference type="Proteomes" id="UP000007151"/>
    </source>
</evidence>
<sequence>MLGHQGSSTVGKLAHINFSQYMGDMEMEDFKMLTSGTDSLYPSKCNIIKSL</sequence>
<gene>
    <name evidence="1" type="ORF">KGM_207645</name>
</gene>
<dbReference type="EMBL" id="AGBW02013293">
    <property type="protein sequence ID" value="OWR43644.1"/>
    <property type="molecule type" value="Genomic_DNA"/>
</dbReference>
<reference evidence="1 2" key="1">
    <citation type="journal article" date="2011" name="Cell">
        <title>The monarch butterfly genome yields insights into long-distance migration.</title>
        <authorList>
            <person name="Zhan S."/>
            <person name="Merlin C."/>
            <person name="Boore J.L."/>
            <person name="Reppert S.M."/>
        </authorList>
    </citation>
    <scope>NUCLEOTIDE SEQUENCE [LARGE SCALE GENOMIC DNA]</scope>
    <source>
        <strain evidence="1">F-2</strain>
    </source>
</reference>
<dbReference type="KEGG" id="dpl:KGM_207645"/>
<dbReference type="InParanoid" id="A0A212EQA1"/>
<protein>
    <submittedName>
        <fullName evidence="1">Uncharacterized protein</fullName>
    </submittedName>
</protein>
<proteinExistence type="predicted"/>